<accession>A0ABZ1YLK4</accession>
<evidence type="ECO:0000313" key="2">
    <source>
        <dbReference type="Proteomes" id="UP001432062"/>
    </source>
</evidence>
<keyword evidence="2" id="KW-1185">Reference proteome</keyword>
<protein>
    <submittedName>
        <fullName evidence="1">Uncharacterized protein</fullName>
    </submittedName>
</protein>
<evidence type="ECO:0000313" key="1">
    <source>
        <dbReference type="EMBL" id="WUV44112.1"/>
    </source>
</evidence>
<dbReference type="Proteomes" id="UP001432062">
    <property type="component" value="Chromosome"/>
</dbReference>
<dbReference type="RefSeq" id="WP_329406922.1">
    <property type="nucleotide sequence ID" value="NZ_CP109441.1"/>
</dbReference>
<name>A0ABZ1YLK4_9NOCA</name>
<reference evidence="1" key="1">
    <citation type="submission" date="2022-10" db="EMBL/GenBank/DDBJ databases">
        <title>The complete genomes of actinobacterial strains from the NBC collection.</title>
        <authorList>
            <person name="Joergensen T.S."/>
            <person name="Alvarez Arevalo M."/>
            <person name="Sterndorff E.B."/>
            <person name="Faurdal D."/>
            <person name="Vuksanovic O."/>
            <person name="Mourched A.-S."/>
            <person name="Charusanti P."/>
            <person name="Shaw S."/>
            <person name="Blin K."/>
            <person name="Weber T."/>
        </authorList>
    </citation>
    <scope>NUCLEOTIDE SEQUENCE</scope>
    <source>
        <strain evidence="1">NBC_01482</strain>
    </source>
</reference>
<dbReference type="EMBL" id="CP109441">
    <property type="protein sequence ID" value="WUV44112.1"/>
    <property type="molecule type" value="Genomic_DNA"/>
</dbReference>
<proteinExistence type="predicted"/>
<organism evidence="1 2">
    <name type="scientific">Nocardia vinacea</name>
    <dbReference type="NCBI Taxonomy" id="96468"/>
    <lineage>
        <taxon>Bacteria</taxon>
        <taxon>Bacillati</taxon>
        <taxon>Actinomycetota</taxon>
        <taxon>Actinomycetes</taxon>
        <taxon>Mycobacteriales</taxon>
        <taxon>Nocardiaceae</taxon>
        <taxon>Nocardia</taxon>
    </lineage>
</organism>
<sequence>MSRPDPSSPRTYDEALRKARDLAQDPGTLIPYTHQGLENARYGRGFAFLQTIGTDRGDIDGYVLVTTTSYGSGVLSVDGDTIDTVIAEHLARAEHANRQIPDSELSVAHRVALDAYDAGLTRIDEIPGRAAIDAETADYAEFVLLVLRRNRNHGDSGRNILAHNDFLLQSPTPGRRYTRPCPHCERPAIYQERYPRAVCDPCLHRTTDRAGRRVTGFNIDLSGGMIAYYADTLEHSDSSGSQYEECVEVSRTGVCFIDGHPATMQEARFGGIVVQMASADGDGLGRPNGTVSRLRRIFRW</sequence>
<gene>
    <name evidence="1" type="ORF">OG563_33755</name>
</gene>